<sequence>MLFDYKAVSMEGRTVSGKIDALNVVDLELRLKRMDLDLISGRPIAHQRLFGSRKVPRPELINFCFHLDQLARSGVPILDGLADLRDSIENPRFREVIAGLIEGIEGGQTLSQAMADHPAVFSNVFVSLIRAGEASGELPEVLSGLCESLKWEDELTSHTKKLLMYPAFVGTIVLGATVFLMVYMVPQLKQFVKNMGQALPPQTQLLFFISDLLVDYWWLFLTLPVLAVIAALLTLHSNPLARLRLDGIKLTIPVFGPILKKIILSRFASTFAMLYAAGIPILESIRTTQDIVGNRAVRKALVRVEQSIREGQNVASAFHNAGLFPPLVVRMLRVGENTGGLDKSLRNVSYFYNRDVKESVDKAQTLIEPMLTVFMGILLGWIMLSVIGPVYDVISKIKT</sequence>
<feature type="transmembrane region" description="Helical" evidence="8">
    <location>
        <begin position="216"/>
        <end position="235"/>
    </location>
</feature>
<evidence type="ECO:0000256" key="6">
    <source>
        <dbReference type="ARBA" id="ARBA00022989"/>
    </source>
</evidence>
<dbReference type="PANTHER" id="PTHR30012">
    <property type="entry name" value="GENERAL SECRETION PATHWAY PROTEIN"/>
    <property type="match status" value="1"/>
</dbReference>
<dbReference type="FunFam" id="1.20.81.30:FF:000001">
    <property type="entry name" value="Type II secretion system protein F"/>
    <property type="match status" value="1"/>
</dbReference>
<organism evidence="10 11">
    <name type="scientific">Candidatus Dechloromonas phosphorivorans</name>
    <dbReference type="NCBI Taxonomy" id="2899244"/>
    <lineage>
        <taxon>Bacteria</taxon>
        <taxon>Pseudomonadati</taxon>
        <taxon>Pseudomonadota</taxon>
        <taxon>Betaproteobacteria</taxon>
        <taxon>Rhodocyclales</taxon>
        <taxon>Azonexaceae</taxon>
        <taxon>Dechloromonas</taxon>
    </lineage>
</organism>
<dbReference type="PANTHER" id="PTHR30012:SF0">
    <property type="entry name" value="TYPE II SECRETION SYSTEM PROTEIN F-RELATED"/>
    <property type="match status" value="1"/>
</dbReference>
<dbReference type="EMBL" id="JADKBR010000001">
    <property type="protein sequence ID" value="MBK8889396.1"/>
    <property type="molecule type" value="Genomic_DNA"/>
</dbReference>
<dbReference type="Gene3D" id="1.20.81.30">
    <property type="entry name" value="Type II secretion system (T2SS), domain F"/>
    <property type="match status" value="2"/>
</dbReference>
<dbReference type="InterPro" id="IPR018076">
    <property type="entry name" value="T2SS_GspF_dom"/>
</dbReference>
<gene>
    <name evidence="10" type="ORF">IPN75_02895</name>
</gene>
<keyword evidence="3" id="KW-1003">Cell membrane</keyword>
<proteinExistence type="inferred from homology"/>
<evidence type="ECO:0000256" key="5">
    <source>
        <dbReference type="ARBA" id="ARBA00022692"/>
    </source>
</evidence>
<accession>A0A9D7LKN5</accession>
<evidence type="ECO:0000256" key="1">
    <source>
        <dbReference type="ARBA" id="ARBA00004429"/>
    </source>
</evidence>
<evidence type="ECO:0000313" key="11">
    <source>
        <dbReference type="Proteomes" id="UP000808146"/>
    </source>
</evidence>
<dbReference type="AlphaFoldDB" id="A0A9D7LKN5"/>
<evidence type="ECO:0000256" key="2">
    <source>
        <dbReference type="ARBA" id="ARBA00005745"/>
    </source>
</evidence>
<evidence type="ECO:0000259" key="9">
    <source>
        <dbReference type="Pfam" id="PF00482"/>
    </source>
</evidence>
<feature type="domain" description="Type II secretion system protein GspF" evidence="9">
    <location>
        <begin position="69"/>
        <end position="186"/>
    </location>
</feature>
<keyword evidence="5 8" id="KW-0812">Transmembrane</keyword>
<keyword evidence="7 8" id="KW-0472">Membrane</keyword>
<reference evidence="10" key="1">
    <citation type="submission" date="2020-10" db="EMBL/GenBank/DDBJ databases">
        <title>Connecting structure to function with the recovery of over 1000 high-quality activated sludge metagenome-assembled genomes encoding full-length rRNA genes using long-read sequencing.</title>
        <authorList>
            <person name="Singleton C.M."/>
            <person name="Petriglieri F."/>
            <person name="Kristensen J.M."/>
            <person name="Kirkegaard R.H."/>
            <person name="Michaelsen T.Y."/>
            <person name="Andersen M.H."/>
            <person name="Karst S.M."/>
            <person name="Dueholm M.S."/>
            <person name="Nielsen P.H."/>
            <person name="Albertsen M."/>
        </authorList>
    </citation>
    <scope>NUCLEOTIDE SEQUENCE</scope>
    <source>
        <strain evidence="10">OdNE_18-Q3-R46-58_BAT3C.305</strain>
    </source>
</reference>
<dbReference type="PRINTS" id="PR00812">
    <property type="entry name" value="BCTERIALGSPF"/>
</dbReference>
<dbReference type="Pfam" id="PF00482">
    <property type="entry name" value="T2SSF"/>
    <property type="match status" value="2"/>
</dbReference>
<protein>
    <submittedName>
        <fullName evidence="10">Type II secretion system F family protein</fullName>
    </submittedName>
</protein>
<evidence type="ECO:0000256" key="8">
    <source>
        <dbReference type="SAM" id="Phobius"/>
    </source>
</evidence>
<keyword evidence="4" id="KW-0997">Cell inner membrane</keyword>
<feature type="domain" description="Type II secretion system protein GspF" evidence="9">
    <location>
        <begin position="267"/>
        <end position="389"/>
    </location>
</feature>
<evidence type="ECO:0000256" key="3">
    <source>
        <dbReference type="ARBA" id="ARBA00022475"/>
    </source>
</evidence>
<dbReference type="GO" id="GO:0005886">
    <property type="term" value="C:plasma membrane"/>
    <property type="evidence" value="ECO:0007669"/>
    <property type="project" value="UniProtKB-SubCell"/>
</dbReference>
<keyword evidence="6 8" id="KW-1133">Transmembrane helix</keyword>
<comment type="similarity">
    <text evidence="2">Belongs to the GSP F family.</text>
</comment>
<dbReference type="InterPro" id="IPR003004">
    <property type="entry name" value="GspF/PilC"/>
</dbReference>
<dbReference type="Proteomes" id="UP000808146">
    <property type="component" value="Unassembled WGS sequence"/>
</dbReference>
<name>A0A9D7LKN5_9RHOO</name>
<feature type="transmembrane region" description="Helical" evidence="8">
    <location>
        <begin position="162"/>
        <end position="185"/>
    </location>
</feature>
<dbReference type="InterPro" id="IPR042094">
    <property type="entry name" value="T2SS_GspF_sf"/>
</dbReference>
<evidence type="ECO:0000313" key="10">
    <source>
        <dbReference type="EMBL" id="MBK8889396.1"/>
    </source>
</evidence>
<evidence type="ECO:0000256" key="4">
    <source>
        <dbReference type="ARBA" id="ARBA00022519"/>
    </source>
</evidence>
<comment type="caution">
    <text evidence="10">The sequence shown here is derived from an EMBL/GenBank/DDBJ whole genome shotgun (WGS) entry which is preliminary data.</text>
</comment>
<evidence type="ECO:0000256" key="7">
    <source>
        <dbReference type="ARBA" id="ARBA00023136"/>
    </source>
</evidence>
<comment type="subcellular location">
    <subcellularLocation>
        <location evidence="1">Cell inner membrane</location>
        <topology evidence="1">Multi-pass membrane protein</topology>
    </subcellularLocation>
</comment>
<feature type="transmembrane region" description="Helical" evidence="8">
    <location>
        <begin position="371"/>
        <end position="391"/>
    </location>
</feature>